<dbReference type="GO" id="GO:0004733">
    <property type="term" value="F:pyridoxamine phosphate oxidase activity"/>
    <property type="evidence" value="ECO:0007669"/>
    <property type="project" value="UniProtKB-UniRule"/>
</dbReference>
<dbReference type="InterPro" id="IPR019740">
    <property type="entry name" value="Pyridox_Oxase_CS"/>
</dbReference>
<dbReference type="Pfam" id="PF01243">
    <property type="entry name" value="PNPOx_N"/>
    <property type="match status" value="1"/>
</dbReference>
<feature type="binding site" evidence="7 8">
    <location>
        <position position="126"/>
    </location>
    <ligand>
        <name>substrate</name>
    </ligand>
</feature>
<dbReference type="FunFam" id="2.30.110.10:FF:000020">
    <property type="entry name" value="PNPO isoform 11"/>
    <property type="match status" value="1"/>
</dbReference>
<evidence type="ECO:0000256" key="2">
    <source>
        <dbReference type="ARBA" id="ARBA00011738"/>
    </source>
</evidence>
<feature type="binding site" evidence="7 9">
    <location>
        <position position="86"/>
    </location>
    <ligand>
        <name>FMN</name>
        <dbReference type="ChEBI" id="CHEBI:58210"/>
    </ligand>
</feature>
<comment type="subunit">
    <text evidence="2 7">Homodimer.</text>
</comment>
<dbReference type="InterPro" id="IPR012349">
    <property type="entry name" value="Split_barrel_FMN-bd"/>
</dbReference>
<feature type="domain" description="Pyridoxine 5'-phosphate oxidase dimerisation C-terminal" evidence="11">
    <location>
        <begin position="175"/>
        <end position="216"/>
    </location>
</feature>
<evidence type="ECO:0000313" key="13">
    <source>
        <dbReference type="Proteomes" id="UP000198510"/>
    </source>
</evidence>
<dbReference type="InterPro" id="IPR019576">
    <property type="entry name" value="Pyridoxamine_oxidase_dimer_C"/>
</dbReference>
<comment type="similarity">
    <text evidence="1 7">Belongs to the pyridoxamine 5'-phosphate oxidase family.</text>
</comment>
<dbReference type="Gene3D" id="2.30.110.10">
    <property type="entry name" value="Electron Transport, Fmn-binding Protein, Chain A"/>
    <property type="match status" value="1"/>
</dbReference>
<feature type="binding site" evidence="7 8">
    <location>
        <position position="68"/>
    </location>
    <ligand>
        <name>substrate</name>
    </ligand>
</feature>
<keyword evidence="5 7" id="KW-0560">Oxidoreductase</keyword>
<evidence type="ECO:0000256" key="4">
    <source>
        <dbReference type="ARBA" id="ARBA00022643"/>
    </source>
</evidence>
<name>A0A1G9K9S2_9BACT</name>
<evidence type="ECO:0000256" key="7">
    <source>
        <dbReference type="HAMAP-Rule" id="MF_01629"/>
    </source>
</evidence>
<gene>
    <name evidence="7" type="primary">pdxH</name>
    <name evidence="12" type="ORF">SAMN05421823_10689</name>
</gene>
<feature type="domain" description="Pyridoxamine 5'-phosphate oxidase N-terminal" evidence="10">
    <location>
        <begin position="36"/>
        <end position="160"/>
    </location>
</feature>
<feature type="binding site" evidence="7 8">
    <location>
        <position position="134"/>
    </location>
    <ligand>
        <name>substrate</name>
    </ligand>
</feature>
<feature type="binding site" evidence="7 9">
    <location>
        <position position="108"/>
    </location>
    <ligand>
        <name>FMN</name>
        <dbReference type="ChEBI" id="CHEBI:58210"/>
    </ligand>
</feature>
<comment type="pathway">
    <text evidence="7">Cofactor metabolism; pyridoxal 5'-phosphate salvage; pyridoxal 5'-phosphate from pyridoxine 5'-phosphate: step 1/1.</text>
</comment>
<dbReference type="OrthoDB" id="9780392at2"/>
<comment type="cofactor">
    <cofactor evidence="7 9">
        <name>FMN</name>
        <dbReference type="ChEBI" id="CHEBI:58210"/>
    </cofactor>
    <text evidence="7 9">Binds 1 FMN per subunit.</text>
</comment>
<keyword evidence="4 7" id="KW-0288">FMN</keyword>
<sequence>MNRDGIASLRNSYEKSTLERADLQADPVKMFEQWLSQAVAAQVLEPNAMTLATVTPEGTPDARIVLLKGIDPHEGFVFYTNYESRKGQELTHLPKACLVFFWPQLERQVRVEGTVAKVPDAMSDAYFASRPLESRIGAWASPQSRAIPDRDVLEQRRQEAEARVSNGTLPRPAHWGGYGLQPHRIEFWQGRVGRLHDRFVYTRQATDDWMIERLAP</sequence>
<dbReference type="PIRSF" id="PIRSF000190">
    <property type="entry name" value="Pyd_amn-ph_oxd"/>
    <property type="match status" value="1"/>
</dbReference>
<feature type="binding site" evidence="7 9">
    <location>
        <position position="85"/>
    </location>
    <ligand>
        <name>FMN</name>
        <dbReference type="ChEBI" id="CHEBI:58210"/>
    </ligand>
</feature>
<dbReference type="HAMAP" id="MF_01629">
    <property type="entry name" value="PdxH"/>
    <property type="match status" value="1"/>
</dbReference>
<dbReference type="EC" id="1.4.3.5" evidence="7"/>
<comment type="catalytic activity">
    <reaction evidence="7">
        <text>pyridoxamine 5'-phosphate + O2 + H2O = pyridoxal 5'-phosphate + H2O2 + NH4(+)</text>
        <dbReference type="Rhea" id="RHEA:15817"/>
        <dbReference type="ChEBI" id="CHEBI:15377"/>
        <dbReference type="ChEBI" id="CHEBI:15379"/>
        <dbReference type="ChEBI" id="CHEBI:16240"/>
        <dbReference type="ChEBI" id="CHEBI:28938"/>
        <dbReference type="ChEBI" id="CHEBI:58451"/>
        <dbReference type="ChEBI" id="CHEBI:597326"/>
        <dbReference type="EC" id="1.4.3.5"/>
    </reaction>
</comment>
<feature type="binding site" evidence="7 8">
    <location>
        <begin position="194"/>
        <end position="196"/>
    </location>
    <ligand>
        <name>substrate</name>
    </ligand>
</feature>
<protein>
    <recommendedName>
        <fullName evidence="7">Pyridoxine/pyridoxamine 5'-phosphate oxidase</fullName>
        <ecNumber evidence="7">1.4.3.5</ecNumber>
    </recommendedName>
    <alternativeName>
        <fullName evidence="7">PNP/PMP oxidase</fullName>
        <shortName evidence="7">PNPOx</shortName>
    </alternativeName>
    <alternativeName>
        <fullName evidence="7">Pyridoxal 5'-phosphate synthase</fullName>
    </alternativeName>
</protein>
<dbReference type="STRING" id="1075417.SAMN05421823_10689"/>
<evidence type="ECO:0000259" key="10">
    <source>
        <dbReference type="Pfam" id="PF01243"/>
    </source>
</evidence>
<evidence type="ECO:0000256" key="6">
    <source>
        <dbReference type="ARBA" id="ARBA00023096"/>
    </source>
</evidence>
<keyword evidence="6 7" id="KW-0664">Pyridoxine biosynthesis</keyword>
<keyword evidence="3 7" id="KW-0285">Flavoprotein</keyword>
<feature type="binding site" evidence="7 8">
    <location>
        <position position="130"/>
    </location>
    <ligand>
        <name>substrate</name>
    </ligand>
</feature>
<dbReference type="Pfam" id="PF10590">
    <property type="entry name" value="PNP_phzG_C"/>
    <property type="match status" value="1"/>
</dbReference>
<feature type="binding site" evidence="7 9">
    <location>
        <position position="188"/>
    </location>
    <ligand>
        <name>FMN</name>
        <dbReference type="ChEBI" id="CHEBI:58210"/>
    </ligand>
</feature>
<comment type="catalytic activity">
    <reaction evidence="7">
        <text>pyridoxine 5'-phosphate + O2 = pyridoxal 5'-phosphate + H2O2</text>
        <dbReference type="Rhea" id="RHEA:15149"/>
        <dbReference type="ChEBI" id="CHEBI:15379"/>
        <dbReference type="ChEBI" id="CHEBI:16240"/>
        <dbReference type="ChEBI" id="CHEBI:58589"/>
        <dbReference type="ChEBI" id="CHEBI:597326"/>
        <dbReference type="EC" id="1.4.3.5"/>
    </reaction>
</comment>
<evidence type="ECO:0000256" key="9">
    <source>
        <dbReference type="PIRSR" id="PIRSR000190-2"/>
    </source>
</evidence>
<dbReference type="UniPathway" id="UPA01068">
    <property type="reaction ID" value="UER00304"/>
</dbReference>
<evidence type="ECO:0000313" key="12">
    <source>
        <dbReference type="EMBL" id="SDL46174.1"/>
    </source>
</evidence>
<dbReference type="AlphaFoldDB" id="A0A1G9K9S2"/>
<dbReference type="Proteomes" id="UP000198510">
    <property type="component" value="Unassembled WGS sequence"/>
</dbReference>
<evidence type="ECO:0000256" key="5">
    <source>
        <dbReference type="ARBA" id="ARBA00023002"/>
    </source>
</evidence>
<dbReference type="PROSITE" id="PS01064">
    <property type="entry name" value="PYRIDOX_OXIDASE"/>
    <property type="match status" value="1"/>
</dbReference>
<feature type="binding site" evidence="7 9">
    <location>
        <begin position="79"/>
        <end position="80"/>
    </location>
    <ligand>
        <name>FMN</name>
        <dbReference type="ChEBI" id="CHEBI:58210"/>
    </ligand>
</feature>
<comment type="pathway">
    <text evidence="7">Cofactor metabolism; pyridoxal 5'-phosphate salvage; pyridoxal 5'-phosphate from pyridoxamine 5'-phosphate: step 1/1.</text>
</comment>
<dbReference type="InterPro" id="IPR000659">
    <property type="entry name" value="Pyridox_Oxase"/>
</dbReference>
<organism evidence="12 13">
    <name type="scientific">Catalinimonas alkaloidigena</name>
    <dbReference type="NCBI Taxonomy" id="1075417"/>
    <lineage>
        <taxon>Bacteria</taxon>
        <taxon>Pseudomonadati</taxon>
        <taxon>Bacteroidota</taxon>
        <taxon>Cytophagia</taxon>
        <taxon>Cytophagales</taxon>
        <taxon>Catalimonadaceae</taxon>
        <taxon>Catalinimonas</taxon>
    </lineage>
</organism>
<dbReference type="PANTHER" id="PTHR10851:SF0">
    <property type="entry name" value="PYRIDOXINE-5'-PHOSPHATE OXIDASE"/>
    <property type="match status" value="1"/>
</dbReference>
<proteinExistence type="inferred from homology"/>
<dbReference type="NCBIfam" id="TIGR00558">
    <property type="entry name" value="pdxH"/>
    <property type="match status" value="1"/>
</dbReference>
<dbReference type="RefSeq" id="WP_089683748.1">
    <property type="nucleotide sequence ID" value="NZ_FNFO01000006.1"/>
</dbReference>
<feature type="binding site" evidence="8">
    <location>
        <begin position="10"/>
        <end position="13"/>
    </location>
    <ligand>
        <name>substrate</name>
    </ligand>
</feature>
<evidence type="ECO:0000256" key="1">
    <source>
        <dbReference type="ARBA" id="ARBA00007301"/>
    </source>
</evidence>
<evidence type="ECO:0000259" key="11">
    <source>
        <dbReference type="Pfam" id="PF10590"/>
    </source>
</evidence>
<dbReference type="GO" id="GO:0008615">
    <property type="term" value="P:pyridoxine biosynthetic process"/>
    <property type="evidence" value="ECO:0007669"/>
    <property type="project" value="UniProtKB-UniRule"/>
</dbReference>
<dbReference type="GO" id="GO:0010181">
    <property type="term" value="F:FMN binding"/>
    <property type="evidence" value="ECO:0007669"/>
    <property type="project" value="UniProtKB-UniRule"/>
</dbReference>
<dbReference type="EMBL" id="FNFO01000006">
    <property type="protein sequence ID" value="SDL46174.1"/>
    <property type="molecule type" value="Genomic_DNA"/>
</dbReference>
<reference evidence="12 13" key="1">
    <citation type="submission" date="2016-10" db="EMBL/GenBank/DDBJ databases">
        <authorList>
            <person name="de Groot N.N."/>
        </authorList>
    </citation>
    <scope>NUCLEOTIDE SEQUENCE [LARGE SCALE GENOMIC DNA]</scope>
    <source>
        <strain evidence="12 13">DSM 25186</strain>
    </source>
</reference>
<dbReference type="NCBIfam" id="NF004231">
    <property type="entry name" value="PRK05679.1"/>
    <property type="match status" value="1"/>
</dbReference>
<evidence type="ECO:0000256" key="3">
    <source>
        <dbReference type="ARBA" id="ARBA00022630"/>
    </source>
</evidence>
<evidence type="ECO:0000256" key="8">
    <source>
        <dbReference type="PIRSR" id="PIRSR000190-1"/>
    </source>
</evidence>
<dbReference type="InterPro" id="IPR011576">
    <property type="entry name" value="Pyridox_Oxase_N"/>
</dbReference>
<feature type="binding site" evidence="7 9">
    <location>
        <begin position="63"/>
        <end position="68"/>
    </location>
    <ligand>
        <name>FMN</name>
        <dbReference type="ChEBI" id="CHEBI:58210"/>
    </ligand>
</feature>
<accession>A0A1G9K9S2</accession>
<feature type="binding site" evidence="7 9">
    <location>
        <position position="198"/>
    </location>
    <ligand>
        <name>FMN</name>
        <dbReference type="ChEBI" id="CHEBI:58210"/>
    </ligand>
</feature>
<keyword evidence="13" id="KW-1185">Reference proteome</keyword>
<dbReference type="SUPFAM" id="SSF50475">
    <property type="entry name" value="FMN-binding split barrel"/>
    <property type="match status" value="1"/>
</dbReference>
<comment type="function">
    <text evidence="7">Catalyzes the oxidation of either pyridoxine 5'-phosphate (PNP) or pyridoxamine 5'-phosphate (PMP) into pyridoxal 5'-phosphate (PLP).</text>
</comment>
<dbReference type="PANTHER" id="PTHR10851">
    <property type="entry name" value="PYRIDOXINE-5-PHOSPHATE OXIDASE"/>
    <property type="match status" value="1"/>
</dbReference>
<feature type="binding site" evidence="7 9">
    <location>
        <begin position="143"/>
        <end position="144"/>
    </location>
    <ligand>
        <name>FMN</name>
        <dbReference type="ChEBI" id="CHEBI:58210"/>
    </ligand>
</feature>